<evidence type="ECO:0000256" key="6">
    <source>
        <dbReference type="ARBA" id="ARBA00023136"/>
    </source>
</evidence>
<proteinExistence type="predicted"/>
<feature type="transmembrane region" description="Helical" evidence="7">
    <location>
        <begin position="492"/>
        <end position="523"/>
    </location>
</feature>
<protein>
    <submittedName>
        <fullName evidence="9">Di/tricarboxylate transporter</fullName>
    </submittedName>
</protein>
<feature type="transmembrane region" description="Helical" evidence="7">
    <location>
        <begin position="138"/>
        <end position="160"/>
    </location>
</feature>
<dbReference type="SUPFAM" id="SSF116726">
    <property type="entry name" value="TrkA C-terminal domain-like"/>
    <property type="match status" value="1"/>
</dbReference>
<evidence type="ECO:0000259" key="8">
    <source>
        <dbReference type="Pfam" id="PF03600"/>
    </source>
</evidence>
<dbReference type="InterPro" id="IPR036721">
    <property type="entry name" value="RCK_C_sf"/>
</dbReference>
<feature type="transmembrane region" description="Helical" evidence="7">
    <location>
        <begin position="27"/>
        <end position="44"/>
    </location>
</feature>
<keyword evidence="5 7" id="KW-1133">Transmembrane helix</keyword>
<accession>A0ABS4XLC8</accession>
<feature type="transmembrane region" description="Helical" evidence="7">
    <location>
        <begin position="56"/>
        <end position="78"/>
    </location>
</feature>
<evidence type="ECO:0000313" key="10">
    <source>
        <dbReference type="Proteomes" id="UP001296993"/>
    </source>
</evidence>
<keyword evidence="6 7" id="KW-0472">Membrane</keyword>
<feature type="transmembrane region" description="Helical" evidence="7">
    <location>
        <begin position="172"/>
        <end position="195"/>
    </location>
</feature>
<reference evidence="9 10" key="1">
    <citation type="submission" date="2021-03" db="EMBL/GenBank/DDBJ databases">
        <title>Sequencing the genomes of 1000 actinobacteria strains.</title>
        <authorList>
            <person name="Klenk H.-P."/>
        </authorList>
    </citation>
    <scope>NUCLEOTIDE SEQUENCE [LARGE SCALE GENOMIC DNA]</scope>
    <source>
        <strain evidence="9 10">DSM 15797</strain>
    </source>
</reference>
<sequence length="600" mass="61620">MSDSTTTLVILALAVAAFIWNKLPVEIVALGVALALFGTGIVSAEDSYSGFGSGTVVLIAALFVVAEAIDAAGITTWLGGLLIRFSGTSRTRLLVLTMGITAVLTAFISVNGSVAALLPMVVVLAVRLGREPAQLLMPMAFAAHAGSLLVLTGSPVNILILEAALDSTGRGIGFFEFGLVGLPLLIGTIGLALWLGPKLIPRRDPDTLTRDLSSHGETLMRYHLGNDGLSRLEVPAGSGLIGQPSVDPLADHPEGLFLIGVQDRSGKPGSAPLLAEGDQVIVRGDQGIIDAFATRHGLIQAADSTCGLISSSFGVAEVVVPPRSDLVGTEAYPGMITESGALVVLSHQRPGHPSTLGRASVNAGDTLLLQGTWSALDKHTADHQVILVDSPDAVRRQAVPLGPGAVPALVVLGAMVLMLTTNVVPAPIAAMLAAIAMVLLRVITPGQAHRSMAWQTLILVAGMIPLSLAITSTGTATMIAEAMISVVGDSGPLLLLAAIFAVTAVLGQLISNTATALIIIPIALSIAGESGINPIAVLMCVSVASAAALLTPVATPANMMIMQPAGYRFGDYWKFGLAVMVLYAVVALFLVPVIWPLGAS</sequence>
<evidence type="ECO:0000256" key="3">
    <source>
        <dbReference type="ARBA" id="ARBA00022692"/>
    </source>
</evidence>
<name>A0ABS4XLC8_9MICC</name>
<evidence type="ECO:0000313" key="9">
    <source>
        <dbReference type="EMBL" id="MBP2388494.1"/>
    </source>
</evidence>
<dbReference type="EMBL" id="JAGIOF010000004">
    <property type="protein sequence ID" value="MBP2388494.1"/>
    <property type="molecule type" value="Genomic_DNA"/>
</dbReference>
<dbReference type="InterPro" id="IPR051679">
    <property type="entry name" value="DASS-Related_Transporters"/>
</dbReference>
<keyword evidence="3 7" id="KW-0812">Transmembrane</keyword>
<dbReference type="InterPro" id="IPR004680">
    <property type="entry name" value="Cit_transptr-like_dom"/>
</dbReference>
<dbReference type="PANTHER" id="PTHR43652:SF2">
    <property type="entry name" value="BASIC AMINO ACID ANTIPORTER YFCC-RELATED"/>
    <property type="match status" value="1"/>
</dbReference>
<feature type="transmembrane region" description="Helical" evidence="7">
    <location>
        <begin position="426"/>
        <end position="444"/>
    </location>
</feature>
<evidence type="ECO:0000256" key="1">
    <source>
        <dbReference type="ARBA" id="ARBA00004141"/>
    </source>
</evidence>
<evidence type="ECO:0000256" key="5">
    <source>
        <dbReference type="ARBA" id="ARBA00022989"/>
    </source>
</evidence>
<dbReference type="Pfam" id="PF03600">
    <property type="entry name" value="CitMHS"/>
    <property type="match status" value="1"/>
</dbReference>
<dbReference type="PANTHER" id="PTHR43652">
    <property type="entry name" value="BASIC AMINO ACID ANTIPORTER YFCC-RELATED"/>
    <property type="match status" value="1"/>
</dbReference>
<evidence type="ECO:0000256" key="4">
    <source>
        <dbReference type="ARBA" id="ARBA00022737"/>
    </source>
</evidence>
<feature type="domain" description="Citrate transporter-like" evidence="8">
    <location>
        <begin position="16"/>
        <end position="523"/>
    </location>
</feature>
<dbReference type="RefSeq" id="WP_210002151.1">
    <property type="nucleotide sequence ID" value="NZ_BAAAJY010000004.1"/>
</dbReference>
<evidence type="ECO:0000256" key="7">
    <source>
        <dbReference type="SAM" id="Phobius"/>
    </source>
</evidence>
<feature type="transmembrane region" description="Helical" evidence="7">
    <location>
        <begin position="98"/>
        <end position="126"/>
    </location>
</feature>
<dbReference type="Proteomes" id="UP001296993">
    <property type="component" value="Unassembled WGS sequence"/>
</dbReference>
<keyword evidence="2" id="KW-0813">Transport</keyword>
<comment type="subcellular location">
    <subcellularLocation>
        <location evidence="1">Membrane</location>
        <topology evidence="1">Multi-pass membrane protein</topology>
    </subcellularLocation>
</comment>
<organism evidence="9 10">
    <name type="scientific">Paeniglutamicibacter kerguelensis</name>
    <dbReference type="NCBI Taxonomy" id="254788"/>
    <lineage>
        <taxon>Bacteria</taxon>
        <taxon>Bacillati</taxon>
        <taxon>Actinomycetota</taxon>
        <taxon>Actinomycetes</taxon>
        <taxon>Micrococcales</taxon>
        <taxon>Micrococcaceae</taxon>
        <taxon>Paeniglutamicibacter</taxon>
    </lineage>
</organism>
<keyword evidence="4" id="KW-0677">Repeat</keyword>
<feature type="transmembrane region" description="Helical" evidence="7">
    <location>
        <begin position="535"/>
        <end position="555"/>
    </location>
</feature>
<evidence type="ECO:0000256" key="2">
    <source>
        <dbReference type="ARBA" id="ARBA00022448"/>
    </source>
</evidence>
<feature type="transmembrane region" description="Helical" evidence="7">
    <location>
        <begin position="575"/>
        <end position="597"/>
    </location>
</feature>
<gene>
    <name evidence="9" type="ORF">JOF47_004067</name>
</gene>
<comment type="caution">
    <text evidence="9">The sequence shown here is derived from an EMBL/GenBank/DDBJ whole genome shotgun (WGS) entry which is preliminary data.</text>
</comment>
<keyword evidence="10" id="KW-1185">Reference proteome</keyword>
<feature type="transmembrane region" description="Helical" evidence="7">
    <location>
        <begin position="456"/>
        <end position="480"/>
    </location>
</feature>